<gene>
    <name evidence="1" type="ORF">MRB53_016054</name>
</gene>
<proteinExistence type="predicted"/>
<dbReference type="Proteomes" id="UP001234297">
    <property type="component" value="Chromosome 5"/>
</dbReference>
<keyword evidence="2" id="KW-1185">Reference proteome</keyword>
<organism evidence="1 2">
    <name type="scientific">Persea americana</name>
    <name type="common">Avocado</name>
    <dbReference type="NCBI Taxonomy" id="3435"/>
    <lineage>
        <taxon>Eukaryota</taxon>
        <taxon>Viridiplantae</taxon>
        <taxon>Streptophyta</taxon>
        <taxon>Embryophyta</taxon>
        <taxon>Tracheophyta</taxon>
        <taxon>Spermatophyta</taxon>
        <taxon>Magnoliopsida</taxon>
        <taxon>Magnoliidae</taxon>
        <taxon>Laurales</taxon>
        <taxon>Lauraceae</taxon>
        <taxon>Persea</taxon>
    </lineage>
</organism>
<accession>A0ACC2M160</accession>
<evidence type="ECO:0000313" key="2">
    <source>
        <dbReference type="Proteomes" id="UP001234297"/>
    </source>
</evidence>
<sequence length="150" mass="16806">MLGVGDYIPNDIRQENLQDASCLLVDEADDALHSSSSLPSNRRLHDSLAVVPRDFPVECFTTNDQALAGHPRFSPGKYLGYEYAFFGFTSYSPYWREVRKIAAIELLSTRQLELLKHVRAAEVNMEALLNGDPRAANVELSGLLIKHMLN</sequence>
<reference evidence="1 2" key="1">
    <citation type="journal article" date="2022" name="Hortic Res">
        <title>A haplotype resolved chromosomal level avocado genome allows analysis of novel avocado genes.</title>
        <authorList>
            <person name="Nath O."/>
            <person name="Fletcher S.J."/>
            <person name="Hayward A."/>
            <person name="Shaw L.M."/>
            <person name="Masouleh A.K."/>
            <person name="Furtado A."/>
            <person name="Henry R.J."/>
            <person name="Mitter N."/>
        </authorList>
    </citation>
    <scope>NUCLEOTIDE SEQUENCE [LARGE SCALE GENOMIC DNA]</scope>
    <source>
        <strain evidence="2">cv. Hass</strain>
    </source>
</reference>
<protein>
    <submittedName>
        <fullName evidence="1">Uncharacterized protein</fullName>
    </submittedName>
</protein>
<evidence type="ECO:0000313" key="1">
    <source>
        <dbReference type="EMBL" id="KAJ8639360.1"/>
    </source>
</evidence>
<comment type="caution">
    <text evidence="1">The sequence shown here is derived from an EMBL/GenBank/DDBJ whole genome shotgun (WGS) entry which is preliminary data.</text>
</comment>
<name>A0ACC2M160_PERAE</name>
<dbReference type="EMBL" id="CM056813">
    <property type="protein sequence ID" value="KAJ8639360.1"/>
    <property type="molecule type" value="Genomic_DNA"/>
</dbReference>